<proteinExistence type="predicted"/>
<organism evidence="1 2">
    <name type="scientific">Hydnum rufescens UP504</name>
    <dbReference type="NCBI Taxonomy" id="1448309"/>
    <lineage>
        <taxon>Eukaryota</taxon>
        <taxon>Fungi</taxon>
        <taxon>Dikarya</taxon>
        <taxon>Basidiomycota</taxon>
        <taxon>Agaricomycotina</taxon>
        <taxon>Agaricomycetes</taxon>
        <taxon>Cantharellales</taxon>
        <taxon>Hydnaceae</taxon>
        <taxon>Hydnum</taxon>
    </lineage>
</organism>
<reference evidence="1" key="1">
    <citation type="journal article" date="2020" name="Nat. Commun.">
        <title>Large-scale genome sequencing of mycorrhizal fungi provides insights into the early evolution of symbiotic traits.</title>
        <authorList>
            <person name="Miyauchi S."/>
            <person name="Kiss E."/>
            <person name="Kuo A."/>
            <person name="Drula E."/>
            <person name="Kohler A."/>
            <person name="Sanchez-Garcia M."/>
            <person name="Morin E."/>
            <person name="Andreopoulos B."/>
            <person name="Barry K.W."/>
            <person name="Bonito G."/>
            <person name="Buee M."/>
            <person name="Carver A."/>
            <person name="Chen C."/>
            <person name="Cichocki N."/>
            <person name="Clum A."/>
            <person name="Culley D."/>
            <person name="Crous P.W."/>
            <person name="Fauchery L."/>
            <person name="Girlanda M."/>
            <person name="Hayes R.D."/>
            <person name="Keri Z."/>
            <person name="LaButti K."/>
            <person name="Lipzen A."/>
            <person name="Lombard V."/>
            <person name="Magnuson J."/>
            <person name="Maillard F."/>
            <person name="Murat C."/>
            <person name="Nolan M."/>
            <person name="Ohm R.A."/>
            <person name="Pangilinan J."/>
            <person name="Pereira M.F."/>
            <person name="Perotto S."/>
            <person name="Peter M."/>
            <person name="Pfister S."/>
            <person name="Riley R."/>
            <person name="Sitrit Y."/>
            <person name="Stielow J.B."/>
            <person name="Szollosi G."/>
            <person name="Zifcakova L."/>
            <person name="Stursova M."/>
            <person name="Spatafora J.W."/>
            <person name="Tedersoo L."/>
            <person name="Vaario L.M."/>
            <person name="Yamada A."/>
            <person name="Yan M."/>
            <person name="Wang P."/>
            <person name="Xu J."/>
            <person name="Bruns T."/>
            <person name="Baldrian P."/>
            <person name="Vilgalys R."/>
            <person name="Dunand C."/>
            <person name="Henrissat B."/>
            <person name="Grigoriev I.V."/>
            <person name="Hibbett D."/>
            <person name="Nagy L.G."/>
            <person name="Martin F.M."/>
        </authorList>
    </citation>
    <scope>NUCLEOTIDE SEQUENCE</scope>
    <source>
        <strain evidence="1">UP504</strain>
    </source>
</reference>
<comment type="caution">
    <text evidence="1">The sequence shown here is derived from an EMBL/GenBank/DDBJ whole genome shotgun (WGS) entry which is preliminary data.</text>
</comment>
<gene>
    <name evidence="1" type="ORF">BS47DRAFT_1346327</name>
</gene>
<dbReference type="AlphaFoldDB" id="A0A9P6DUK2"/>
<evidence type="ECO:0000313" key="1">
    <source>
        <dbReference type="EMBL" id="KAF9511733.1"/>
    </source>
</evidence>
<sequence>MQIDEYSQGTQKLSLCPQLFVTVILNGSQNPSTCARTDPERDLHGYFVLGAVSL</sequence>
<protein>
    <submittedName>
        <fullName evidence="1">Uncharacterized protein</fullName>
    </submittedName>
</protein>
<dbReference type="Proteomes" id="UP000886523">
    <property type="component" value="Unassembled WGS sequence"/>
</dbReference>
<accession>A0A9P6DUK2</accession>
<keyword evidence="2" id="KW-1185">Reference proteome</keyword>
<dbReference type="EMBL" id="MU128996">
    <property type="protein sequence ID" value="KAF9511733.1"/>
    <property type="molecule type" value="Genomic_DNA"/>
</dbReference>
<evidence type="ECO:0000313" key="2">
    <source>
        <dbReference type="Proteomes" id="UP000886523"/>
    </source>
</evidence>
<name>A0A9P6DUK2_9AGAM</name>